<dbReference type="PATRIC" id="fig|1263870.3.peg.1986"/>
<keyword evidence="1" id="KW-0378">Hydrolase</keyword>
<dbReference type="RefSeq" id="WP_008676684.1">
    <property type="nucleotide sequence ID" value="NZ_ANOH01000132.1"/>
</dbReference>
<sequence>MTKSDVTRSLDRLWCLLGFAAALTVSASPCFADVRLPSIFSDHMVLQQNQTIRIWGWSAPGETVTVSFSDHTATADPSDSGRWQVELPGVDASSTPQKLVVKGNNTIEVQDVLVGEVWLCSGQSNMAWTVSRSSNADEEIAAANHPLIRHIAIPKTPSFQTKDDAPAQWQICSPETAGNFTACGYFMARELHQQLGVPIGLVNSSWGGTRVEPWTPPVGFKNVDALQDIYQSIVGRTPGTDVYQGRLRAHLDATQSWLENAEQSFRKNESVTANPSFPADLMPFTRHQDPTMLFNGMIHPVLGFPIKGAIWYQGEANHSEGMLYTEKKKALINGWRERWQQGDFPFYFVQIAPYTYGNENPEILPQFWEAQDAVQHQVPHTGMVVINDIATTNNIHPPAKQEVGQRLAGLALKNDYGRTELVAYSPAFDSLEILDGKLKVNFTNTGGGLTTRDGKAPTHFEIIGPGSAGFQPASANIEGDSVILQSADVSSPVAFRFAWHKTADPNLMGGTGLPVGAVRGGTVPAFVDMLPIDDKYELVYDLDLSNLGQKIEYDTDRSNQISDFDRIAYLLELVSNEGKSQSLFVSVDAFTDDVKKIGIPTTESGSHFQTHIGAMDVYSDVAGIQTGTAIQNGNIEFWPNNYSPNNSSKVNGASNNRYDFGDSPGEPTNGYGSMQIHNTAAKQTLFAINQWRASDKADIGIGNSNGETRDWTFTKNADSYRSKRLRVYVRTK</sequence>
<evidence type="ECO:0000259" key="4">
    <source>
        <dbReference type="Pfam" id="PF03629"/>
    </source>
</evidence>
<feature type="region of interest" description="Disordered" evidence="2">
    <location>
        <begin position="646"/>
        <end position="670"/>
    </location>
</feature>
<dbReference type="InterPro" id="IPR036514">
    <property type="entry name" value="SGNH_hydro_sf"/>
</dbReference>
<dbReference type="Proteomes" id="UP000011885">
    <property type="component" value="Unassembled WGS sequence"/>
</dbReference>
<dbReference type="GO" id="GO:0001681">
    <property type="term" value="F:sialate O-acetylesterase activity"/>
    <property type="evidence" value="ECO:0007669"/>
    <property type="project" value="InterPro"/>
</dbReference>
<feature type="chain" id="PRO_5004073221" evidence="3">
    <location>
        <begin position="33"/>
        <end position="732"/>
    </location>
</feature>
<dbReference type="InterPro" id="IPR005181">
    <property type="entry name" value="SASA"/>
</dbReference>
<organism evidence="5 6">
    <name type="scientific">Rhodopirellula sallentina SM41</name>
    <dbReference type="NCBI Taxonomy" id="1263870"/>
    <lineage>
        <taxon>Bacteria</taxon>
        <taxon>Pseudomonadati</taxon>
        <taxon>Planctomycetota</taxon>
        <taxon>Planctomycetia</taxon>
        <taxon>Pirellulales</taxon>
        <taxon>Pirellulaceae</taxon>
        <taxon>Rhodopirellula</taxon>
    </lineage>
</organism>
<keyword evidence="6" id="KW-1185">Reference proteome</keyword>
<dbReference type="Gene3D" id="3.40.50.1110">
    <property type="entry name" value="SGNH hydrolase"/>
    <property type="match status" value="1"/>
</dbReference>
<feature type="domain" description="Sialate O-acetylesterase" evidence="4">
    <location>
        <begin position="116"/>
        <end position="237"/>
    </location>
</feature>
<feature type="compositionally biased region" description="Polar residues" evidence="2">
    <location>
        <begin position="646"/>
        <end position="657"/>
    </location>
</feature>
<evidence type="ECO:0000256" key="2">
    <source>
        <dbReference type="SAM" id="MobiDB-lite"/>
    </source>
</evidence>
<reference evidence="5 6" key="1">
    <citation type="journal article" date="2013" name="Mar. Genomics">
        <title>Expression of sulfatases in Rhodopirellula baltica and the diversity of sulfatases in the genus Rhodopirellula.</title>
        <authorList>
            <person name="Wegner C.E."/>
            <person name="Richter-Heitmann T."/>
            <person name="Klindworth A."/>
            <person name="Klockow C."/>
            <person name="Richter M."/>
            <person name="Achstetter T."/>
            <person name="Glockner F.O."/>
            <person name="Harder J."/>
        </authorList>
    </citation>
    <scope>NUCLEOTIDE SEQUENCE [LARGE SCALE GENOMIC DNA]</scope>
    <source>
        <strain evidence="5 6">SM41</strain>
    </source>
</reference>
<feature type="signal peptide" evidence="3">
    <location>
        <begin position="1"/>
        <end position="32"/>
    </location>
</feature>
<dbReference type="EMBL" id="ANOH01000132">
    <property type="protein sequence ID" value="EMI56677.1"/>
    <property type="molecule type" value="Genomic_DNA"/>
</dbReference>
<dbReference type="GO" id="GO:0005975">
    <property type="term" value="P:carbohydrate metabolic process"/>
    <property type="evidence" value="ECO:0007669"/>
    <property type="project" value="TreeGrafter"/>
</dbReference>
<dbReference type="Pfam" id="PF03629">
    <property type="entry name" value="SASA"/>
    <property type="match status" value="2"/>
</dbReference>
<protein>
    <submittedName>
        <fullName evidence="5">Sialic acid-specific 9-O-acetylesterase</fullName>
    </submittedName>
</protein>
<gene>
    <name evidence="5" type="ORF">RSSM_01859</name>
</gene>
<feature type="domain" description="Sialate O-acetylesterase" evidence="4">
    <location>
        <begin position="305"/>
        <end position="411"/>
    </location>
</feature>
<dbReference type="PANTHER" id="PTHR22901:SF0">
    <property type="entry name" value="SIALATE O-ACETYLESTERASE"/>
    <property type="match status" value="1"/>
</dbReference>
<name>M5U5E5_9BACT</name>
<evidence type="ECO:0000313" key="5">
    <source>
        <dbReference type="EMBL" id="EMI56677.1"/>
    </source>
</evidence>
<dbReference type="OrthoDB" id="9795554at2"/>
<evidence type="ECO:0000256" key="3">
    <source>
        <dbReference type="SAM" id="SignalP"/>
    </source>
</evidence>
<dbReference type="PANTHER" id="PTHR22901">
    <property type="entry name" value="SIALATE O-ACETYLESTERASE"/>
    <property type="match status" value="1"/>
</dbReference>
<dbReference type="InterPro" id="IPR039329">
    <property type="entry name" value="SIAE"/>
</dbReference>
<comment type="caution">
    <text evidence="5">The sequence shown here is derived from an EMBL/GenBank/DDBJ whole genome shotgun (WGS) entry which is preliminary data.</text>
</comment>
<dbReference type="AlphaFoldDB" id="M5U5E5"/>
<evidence type="ECO:0000313" key="6">
    <source>
        <dbReference type="Proteomes" id="UP000011885"/>
    </source>
</evidence>
<evidence type="ECO:0000256" key="1">
    <source>
        <dbReference type="ARBA" id="ARBA00022801"/>
    </source>
</evidence>
<keyword evidence="3" id="KW-0732">Signal</keyword>
<proteinExistence type="predicted"/>
<accession>M5U5E5</accession>
<dbReference type="SUPFAM" id="SSF52266">
    <property type="entry name" value="SGNH hydrolase"/>
    <property type="match status" value="1"/>
</dbReference>